<feature type="domain" description="DUF6535" evidence="2">
    <location>
        <begin position="10"/>
        <end position="77"/>
    </location>
</feature>
<organism evidence="3 4">
    <name type="scientific">Armillaria borealis</name>
    <dbReference type="NCBI Taxonomy" id="47425"/>
    <lineage>
        <taxon>Eukaryota</taxon>
        <taxon>Fungi</taxon>
        <taxon>Dikarya</taxon>
        <taxon>Basidiomycota</taxon>
        <taxon>Agaricomycotina</taxon>
        <taxon>Agaricomycetes</taxon>
        <taxon>Agaricomycetidae</taxon>
        <taxon>Agaricales</taxon>
        <taxon>Marasmiineae</taxon>
        <taxon>Physalacriaceae</taxon>
        <taxon>Armillaria</taxon>
    </lineage>
</organism>
<evidence type="ECO:0000313" key="3">
    <source>
        <dbReference type="EMBL" id="KAK0421872.1"/>
    </source>
</evidence>
<dbReference type="Proteomes" id="UP001175226">
    <property type="component" value="Unassembled WGS sequence"/>
</dbReference>
<feature type="transmembrane region" description="Helical" evidence="1">
    <location>
        <begin position="27"/>
        <end position="45"/>
    </location>
</feature>
<proteinExistence type="predicted"/>
<evidence type="ECO:0000313" key="4">
    <source>
        <dbReference type="Proteomes" id="UP001175226"/>
    </source>
</evidence>
<keyword evidence="1" id="KW-1133">Transmembrane helix</keyword>
<protein>
    <recommendedName>
        <fullName evidence="2">DUF6535 domain-containing protein</fullName>
    </recommendedName>
</protein>
<reference evidence="3" key="1">
    <citation type="submission" date="2023-06" db="EMBL/GenBank/DDBJ databases">
        <authorList>
            <consortium name="Lawrence Berkeley National Laboratory"/>
            <person name="Ahrendt S."/>
            <person name="Sahu N."/>
            <person name="Indic B."/>
            <person name="Wong-Bajracharya J."/>
            <person name="Merenyi Z."/>
            <person name="Ke H.-M."/>
            <person name="Monk M."/>
            <person name="Kocsube S."/>
            <person name="Drula E."/>
            <person name="Lipzen A."/>
            <person name="Balint B."/>
            <person name="Henrissat B."/>
            <person name="Andreopoulos B."/>
            <person name="Martin F.M."/>
            <person name="Harder C.B."/>
            <person name="Rigling D."/>
            <person name="Ford K.L."/>
            <person name="Foster G.D."/>
            <person name="Pangilinan J."/>
            <person name="Papanicolaou A."/>
            <person name="Barry K."/>
            <person name="LaButti K."/>
            <person name="Viragh M."/>
            <person name="Koriabine M."/>
            <person name="Yan M."/>
            <person name="Riley R."/>
            <person name="Champramary S."/>
            <person name="Plett K.L."/>
            <person name="Tsai I.J."/>
            <person name="Slot J."/>
            <person name="Sipos G."/>
            <person name="Plett J."/>
            <person name="Nagy L.G."/>
            <person name="Grigoriev I.V."/>
        </authorList>
    </citation>
    <scope>NUCLEOTIDE SEQUENCE</scope>
    <source>
        <strain evidence="3">FPL87.14</strain>
    </source>
</reference>
<evidence type="ECO:0000259" key="2">
    <source>
        <dbReference type="Pfam" id="PF20153"/>
    </source>
</evidence>
<dbReference type="EMBL" id="JAUEPT010000273">
    <property type="protein sequence ID" value="KAK0421872.1"/>
    <property type="molecule type" value="Genomic_DNA"/>
</dbReference>
<gene>
    <name evidence="3" type="ORF">EV421DRAFT_1723682</name>
</gene>
<name>A0AA39IF21_9AGAR</name>
<dbReference type="AlphaFoldDB" id="A0AA39IF21"/>
<sequence length="93" mass="10265">LNARVFRTHVDEHAIHDANMVEELRDGVNVLLAGLFLAIVTTFVAQTSQSLQVDYTEMSANLLFKMINIQCAIASSTSLDTVMYGSLICEKCI</sequence>
<dbReference type="Pfam" id="PF20153">
    <property type="entry name" value="DUF6535"/>
    <property type="match status" value="1"/>
</dbReference>
<evidence type="ECO:0000256" key="1">
    <source>
        <dbReference type="SAM" id="Phobius"/>
    </source>
</evidence>
<keyword evidence="4" id="KW-1185">Reference proteome</keyword>
<accession>A0AA39IF21</accession>
<keyword evidence="1" id="KW-0812">Transmembrane</keyword>
<dbReference type="InterPro" id="IPR045338">
    <property type="entry name" value="DUF6535"/>
</dbReference>
<comment type="caution">
    <text evidence="3">The sequence shown here is derived from an EMBL/GenBank/DDBJ whole genome shotgun (WGS) entry which is preliminary data.</text>
</comment>
<keyword evidence="1" id="KW-0472">Membrane</keyword>
<feature type="non-terminal residue" evidence="3">
    <location>
        <position position="93"/>
    </location>
</feature>